<keyword evidence="2" id="KW-1185">Reference proteome</keyword>
<dbReference type="EMBL" id="JAYFSI010000008">
    <property type="protein sequence ID" value="MEA5364128.1"/>
    <property type="molecule type" value="Genomic_DNA"/>
</dbReference>
<reference evidence="1 2" key="1">
    <citation type="submission" date="2023-12" db="EMBL/GenBank/DDBJ databases">
        <title>Amycolatopsis sp. V23-08.</title>
        <authorList>
            <person name="Somphong A."/>
        </authorList>
    </citation>
    <scope>NUCLEOTIDE SEQUENCE [LARGE SCALE GENOMIC DNA]</scope>
    <source>
        <strain evidence="1 2">V23-08</strain>
    </source>
</reference>
<comment type="caution">
    <text evidence="1">The sequence shown here is derived from an EMBL/GenBank/DDBJ whole genome shotgun (WGS) entry which is preliminary data.</text>
</comment>
<dbReference type="Gene3D" id="3.40.50.1820">
    <property type="entry name" value="alpha/beta hydrolase"/>
    <property type="match status" value="1"/>
</dbReference>
<gene>
    <name evidence="1" type="ORF">VA596_31660</name>
</gene>
<evidence type="ECO:0000313" key="1">
    <source>
        <dbReference type="EMBL" id="MEA5364128.1"/>
    </source>
</evidence>
<accession>A0ABU5RDB1</accession>
<evidence type="ECO:0008006" key="3">
    <source>
        <dbReference type="Google" id="ProtNLM"/>
    </source>
</evidence>
<proteinExistence type="predicted"/>
<name>A0ABU5RDB1_9PSEU</name>
<dbReference type="RefSeq" id="WP_323331870.1">
    <property type="nucleotide sequence ID" value="NZ_JAYFSI010000008.1"/>
</dbReference>
<dbReference type="SUPFAM" id="SSF53474">
    <property type="entry name" value="alpha/beta-Hydrolases"/>
    <property type="match status" value="1"/>
</dbReference>
<protein>
    <recommendedName>
        <fullName evidence="3">Thioesterase domain-containing protein</fullName>
    </recommendedName>
</protein>
<organism evidence="1 2">
    <name type="scientific">Amycolatopsis heterodermiae</name>
    <dbReference type="NCBI Taxonomy" id="3110235"/>
    <lineage>
        <taxon>Bacteria</taxon>
        <taxon>Bacillati</taxon>
        <taxon>Actinomycetota</taxon>
        <taxon>Actinomycetes</taxon>
        <taxon>Pseudonocardiales</taxon>
        <taxon>Pseudonocardiaceae</taxon>
        <taxon>Amycolatopsis</taxon>
    </lineage>
</organism>
<dbReference type="Proteomes" id="UP001304298">
    <property type="component" value="Unassembled WGS sequence"/>
</dbReference>
<sequence>MNDFTEWRILKNGAKNDFVLAVDFYSPGRSEATFSDLAPALSVPSTVWETMQPEPGTEENMTGDDYLNRWLDALPGGEIRGVLGFCVGGVYASALARRIGERRGKQPAVVMFDPEPVSSIVLYWQFHKLLDKLVGVLTPQEIEESKAKGYAEADGADDLVVLGDSLIKLYREVGHVGLGRLGLNESRRNEMMSWFDAYVHYLVGATQVETAADLSTCTVINSDAPADGRHLAGAELSFDLDRHDLLRRSAVAEAVSGLLK</sequence>
<evidence type="ECO:0000313" key="2">
    <source>
        <dbReference type="Proteomes" id="UP001304298"/>
    </source>
</evidence>
<dbReference type="InterPro" id="IPR029058">
    <property type="entry name" value="AB_hydrolase_fold"/>
</dbReference>